<evidence type="ECO:0000256" key="2">
    <source>
        <dbReference type="ARBA" id="ARBA00023125"/>
    </source>
</evidence>
<dbReference type="Pfam" id="PF12802">
    <property type="entry name" value="MarR_2"/>
    <property type="match status" value="1"/>
</dbReference>
<evidence type="ECO:0000259" key="4">
    <source>
        <dbReference type="PROSITE" id="PS50995"/>
    </source>
</evidence>
<dbReference type="PANTHER" id="PTHR42756:SF1">
    <property type="entry name" value="TRANSCRIPTIONAL REPRESSOR OF EMRAB OPERON"/>
    <property type="match status" value="1"/>
</dbReference>
<dbReference type="Proteomes" id="UP001198893">
    <property type="component" value="Unassembled WGS sequence"/>
</dbReference>
<feature type="domain" description="HTH marR-type" evidence="4">
    <location>
        <begin position="1"/>
        <end position="135"/>
    </location>
</feature>
<keyword evidence="2" id="KW-0238">DNA-binding</keyword>
<dbReference type="AlphaFoldDB" id="A0AAW4WEU5"/>
<dbReference type="PANTHER" id="PTHR42756">
    <property type="entry name" value="TRANSCRIPTIONAL REGULATOR, MARR"/>
    <property type="match status" value="1"/>
</dbReference>
<reference evidence="5" key="1">
    <citation type="submission" date="2021-10" db="EMBL/GenBank/DDBJ databases">
        <title>Anaerobic single-cell dispensing facilitates the cultivation of human gut bacteria.</title>
        <authorList>
            <person name="Afrizal A."/>
        </authorList>
    </citation>
    <scope>NUCLEOTIDE SEQUENCE</scope>
    <source>
        <strain evidence="5">CLA-AA-H204</strain>
    </source>
</reference>
<dbReference type="InterPro" id="IPR036390">
    <property type="entry name" value="WH_DNA-bd_sf"/>
</dbReference>
<organism evidence="5 6">
    <name type="scientific">Roseburia amylophila</name>
    <dbReference type="NCBI Taxonomy" id="2981794"/>
    <lineage>
        <taxon>Bacteria</taxon>
        <taxon>Bacillati</taxon>
        <taxon>Bacillota</taxon>
        <taxon>Clostridia</taxon>
        <taxon>Lachnospirales</taxon>
        <taxon>Lachnospiraceae</taxon>
        <taxon>Roseburia</taxon>
    </lineage>
</organism>
<dbReference type="InterPro" id="IPR000835">
    <property type="entry name" value="HTH_MarR-typ"/>
</dbReference>
<dbReference type="GO" id="GO:0003677">
    <property type="term" value="F:DNA binding"/>
    <property type="evidence" value="ECO:0007669"/>
    <property type="project" value="UniProtKB-KW"/>
</dbReference>
<dbReference type="RefSeq" id="WP_227710242.1">
    <property type="nucleotide sequence ID" value="NZ_JAJEQW010000009.1"/>
</dbReference>
<dbReference type="PROSITE" id="PS01117">
    <property type="entry name" value="HTH_MARR_1"/>
    <property type="match status" value="1"/>
</dbReference>
<name>A0AAW4WEU5_9FIRM</name>
<dbReference type="EMBL" id="JAJEQW010000009">
    <property type="protein sequence ID" value="MCC2242458.1"/>
    <property type="molecule type" value="Genomic_DNA"/>
</dbReference>
<evidence type="ECO:0000313" key="6">
    <source>
        <dbReference type="Proteomes" id="UP001198893"/>
    </source>
</evidence>
<dbReference type="InterPro" id="IPR036388">
    <property type="entry name" value="WH-like_DNA-bd_sf"/>
</dbReference>
<dbReference type="PRINTS" id="PR00598">
    <property type="entry name" value="HTHMARR"/>
</dbReference>
<gene>
    <name evidence="5" type="ORF">LKD47_09140</name>
</gene>
<dbReference type="GO" id="GO:0003700">
    <property type="term" value="F:DNA-binding transcription factor activity"/>
    <property type="evidence" value="ECO:0007669"/>
    <property type="project" value="InterPro"/>
</dbReference>
<dbReference type="SUPFAM" id="SSF46785">
    <property type="entry name" value="Winged helix' DNA-binding domain"/>
    <property type="match status" value="1"/>
</dbReference>
<dbReference type="PROSITE" id="PS50995">
    <property type="entry name" value="HTH_MARR_2"/>
    <property type="match status" value="1"/>
</dbReference>
<evidence type="ECO:0000313" key="5">
    <source>
        <dbReference type="EMBL" id="MCC2242458.1"/>
    </source>
</evidence>
<proteinExistence type="predicted"/>
<comment type="caution">
    <text evidence="5">The sequence shown here is derived from an EMBL/GenBank/DDBJ whole genome shotgun (WGS) entry which is preliminary data.</text>
</comment>
<keyword evidence="1" id="KW-0805">Transcription regulation</keyword>
<dbReference type="SMART" id="SM00347">
    <property type="entry name" value="HTH_MARR"/>
    <property type="match status" value="1"/>
</dbReference>
<sequence length="138" mass="16101">METGKVINKISNRLRRRSKKIQESIGISGAKGNILNYILVESENHPVYQKEIEEEFGLRPSTATETLKNLEQAELICRVSESEDGRYKKIVFTEQARKIEHILQKEITESEELLLQGITEEERKEFLRIAEKMLRNLE</sequence>
<accession>A0AAW4WEU5</accession>
<evidence type="ECO:0000256" key="3">
    <source>
        <dbReference type="ARBA" id="ARBA00023163"/>
    </source>
</evidence>
<protein>
    <submittedName>
        <fullName evidence="5">MarR family winged helix-turn-helix transcriptional regulator</fullName>
    </submittedName>
</protein>
<keyword evidence="3" id="KW-0804">Transcription</keyword>
<dbReference type="InterPro" id="IPR023187">
    <property type="entry name" value="Tscrpt_reg_MarR-type_CS"/>
</dbReference>
<evidence type="ECO:0000256" key="1">
    <source>
        <dbReference type="ARBA" id="ARBA00023015"/>
    </source>
</evidence>
<dbReference type="Gene3D" id="1.10.10.10">
    <property type="entry name" value="Winged helix-like DNA-binding domain superfamily/Winged helix DNA-binding domain"/>
    <property type="match status" value="1"/>
</dbReference>